<feature type="compositionally biased region" description="Polar residues" evidence="1">
    <location>
        <begin position="13"/>
        <end position="23"/>
    </location>
</feature>
<feature type="compositionally biased region" description="Basic and acidic residues" evidence="1">
    <location>
        <begin position="25"/>
        <end position="43"/>
    </location>
</feature>
<name>A0A6N2AVK6_SOLCI</name>
<proteinExistence type="predicted"/>
<evidence type="ECO:0000256" key="1">
    <source>
        <dbReference type="SAM" id="MobiDB-lite"/>
    </source>
</evidence>
<reference evidence="2" key="1">
    <citation type="submission" date="2019-05" db="EMBL/GenBank/DDBJ databases">
        <title>The de novo reference genome and transcriptome assemblies of the wild tomato species Solanum chilense.</title>
        <authorList>
            <person name="Stam R."/>
            <person name="Nosenko T."/>
            <person name="Hoerger A.C."/>
            <person name="Stephan W."/>
            <person name="Seidel M.A."/>
            <person name="Kuhn J.M.M."/>
            <person name="Haberer G."/>
            <person name="Tellier A."/>
        </authorList>
    </citation>
    <scope>NUCLEOTIDE SEQUENCE</scope>
    <source>
        <tissue evidence="2">Mature leaves</tissue>
    </source>
</reference>
<protein>
    <submittedName>
        <fullName evidence="2">Uncharacterized protein</fullName>
    </submittedName>
</protein>
<comment type="caution">
    <text evidence="2">The sequence shown here is derived from an EMBL/GenBank/DDBJ whole genome shotgun (WGS) entry which is preliminary data.</text>
</comment>
<evidence type="ECO:0000313" key="2">
    <source>
        <dbReference type="EMBL" id="TMW85041.1"/>
    </source>
</evidence>
<dbReference type="EMBL" id="RXGB01007928">
    <property type="protein sequence ID" value="TMW85041.1"/>
    <property type="molecule type" value="Genomic_DNA"/>
</dbReference>
<organism evidence="2">
    <name type="scientific">Solanum chilense</name>
    <name type="common">Tomato</name>
    <name type="synonym">Lycopersicon chilense</name>
    <dbReference type="NCBI Taxonomy" id="4083"/>
    <lineage>
        <taxon>Eukaryota</taxon>
        <taxon>Viridiplantae</taxon>
        <taxon>Streptophyta</taxon>
        <taxon>Embryophyta</taxon>
        <taxon>Tracheophyta</taxon>
        <taxon>Spermatophyta</taxon>
        <taxon>Magnoliopsida</taxon>
        <taxon>eudicotyledons</taxon>
        <taxon>Gunneridae</taxon>
        <taxon>Pentapetalae</taxon>
        <taxon>asterids</taxon>
        <taxon>lamiids</taxon>
        <taxon>Solanales</taxon>
        <taxon>Solanaceae</taxon>
        <taxon>Solanoideae</taxon>
        <taxon>Solaneae</taxon>
        <taxon>Solanum</taxon>
        <taxon>Solanum subgen. Lycopersicon</taxon>
    </lineage>
</organism>
<sequence>MTSKTQTKKSIEVNETNVKVTTKSKLKEEEAPSQYPREERRRPTLKKLEAKVYQFPDADVPMILKEFLSKKVIDIPELKRPEEINKVGGLRYCKFHRVLGHLQVNALS</sequence>
<accession>A0A6N2AVK6</accession>
<gene>
    <name evidence="2" type="ORF">EJD97_023888</name>
</gene>
<feature type="region of interest" description="Disordered" evidence="1">
    <location>
        <begin position="1"/>
        <end position="43"/>
    </location>
</feature>
<dbReference type="AlphaFoldDB" id="A0A6N2AVK6"/>